<proteinExistence type="predicted"/>
<sequence length="195" mass="21485">MSNAETGYYTVTVTDDHGCDKVATYHIGTMSEVMISSSVVQVSCSDNADGQIYISVSGGAGNYSYLWSNALTTQQISNLESGTYSVTVTDNNGCVKVMDFTLPESETACINIPSSFTPNSDGKNDTWVINNIELYPGHRVQIYNRWGNLLYEESPYNTPWDGKFNGNPLPAETYYYIIDLNNGQEAFTGTVTIIR</sequence>
<protein>
    <recommendedName>
        <fullName evidence="2">Ig-like domain-containing protein</fullName>
    </recommendedName>
</protein>
<comment type="caution">
    <text evidence="1">The sequence shown here is derived from an EMBL/GenBank/DDBJ whole genome shotgun (WGS) entry which is preliminary data.</text>
</comment>
<evidence type="ECO:0008006" key="2">
    <source>
        <dbReference type="Google" id="ProtNLM"/>
    </source>
</evidence>
<name>A0A645CQJ1_9ZZZZ</name>
<dbReference type="InterPro" id="IPR025667">
    <property type="entry name" value="SprB_repeat"/>
</dbReference>
<accession>A0A645CQJ1</accession>
<gene>
    <name evidence="1" type="ORF">SDC9_126177</name>
</gene>
<dbReference type="EMBL" id="VSSQ01029147">
    <property type="protein sequence ID" value="MPM79144.1"/>
    <property type="molecule type" value="Genomic_DNA"/>
</dbReference>
<dbReference type="Pfam" id="PF13585">
    <property type="entry name" value="CHU_C"/>
    <property type="match status" value="1"/>
</dbReference>
<evidence type="ECO:0000313" key="1">
    <source>
        <dbReference type="EMBL" id="MPM79144.1"/>
    </source>
</evidence>
<dbReference type="InterPro" id="IPR026341">
    <property type="entry name" value="T9SS_type_B"/>
</dbReference>
<organism evidence="1">
    <name type="scientific">bioreactor metagenome</name>
    <dbReference type="NCBI Taxonomy" id="1076179"/>
    <lineage>
        <taxon>unclassified sequences</taxon>
        <taxon>metagenomes</taxon>
        <taxon>ecological metagenomes</taxon>
    </lineage>
</organism>
<reference evidence="1" key="1">
    <citation type="submission" date="2019-08" db="EMBL/GenBank/DDBJ databases">
        <authorList>
            <person name="Kucharzyk K."/>
            <person name="Murdoch R.W."/>
            <person name="Higgins S."/>
            <person name="Loffler F."/>
        </authorList>
    </citation>
    <scope>NUCLEOTIDE SEQUENCE</scope>
</reference>
<dbReference type="Gene3D" id="2.60.40.740">
    <property type="match status" value="1"/>
</dbReference>
<dbReference type="AlphaFoldDB" id="A0A645CQJ1"/>
<dbReference type="Pfam" id="PF13573">
    <property type="entry name" value="SprB"/>
    <property type="match status" value="1"/>
</dbReference>
<dbReference type="NCBIfam" id="TIGR04131">
    <property type="entry name" value="Bac_Flav_CTERM"/>
    <property type="match status" value="1"/>
</dbReference>